<reference evidence="4 7" key="2">
    <citation type="submission" date="2019-02" db="EMBL/GenBank/DDBJ databases">
        <title>Complete genome sequence of Desulfobacter hydrogenophilus AcRS1.</title>
        <authorList>
            <person name="Marietou A."/>
            <person name="Lund M.B."/>
            <person name="Marshall I.P.G."/>
            <person name="Schreiber L."/>
            <person name="Jorgensen B."/>
        </authorList>
    </citation>
    <scope>NUCLEOTIDE SEQUENCE [LARGE SCALE GENOMIC DNA]</scope>
    <source>
        <strain evidence="4 7">AcRS1</strain>
    </source>
</reference>
<reference evidence="5 6" key="1">
    <citation type="submission" date="2018-06" db="EMBL/GenBank/DDBJ databases">
        <title>Complete Genome Sequence of Desulfobacter hydrogenophilus (DSM3380).</title>
        <authorList>
            <person name="Marietou A."/>
            <person name="Schreiber L."/>
            <person name="Marshall I."/>
            <person name="Jorgensen B."/>
        </authorList>
    </citation>
    <scope>NUCLEOTIDE SEQUENCE [LARGE SCALE GENOMIC DNA]</scope>
    <source>
        <strain evidence="5 6">DSM 3380</strain>
    </source>
</reference>
<dbReference type="InterPro" id="IPR019734">
    <property type="entry name" value="TPR_rpt"/>
</dbReference>
<dbReference type="PANTHER" id="PTHR12558">
    <property type="entry name" value="CELL DIVISION CYCLE 16,23,27"/>
    <property type="match status" value="1"/>
</dbReference>
<feature type="repeat" description="TPR" evidence="1">
    <location>
        <begin position="90"/>
        <end position="123"/>
    </location>
</feature>
<evidence type="ECO:0000313" key="5">
    <source>
        <dbReference type="EMBL" id="RAM01892.1"/>
    </source>
</evidence>
<sequence>MGRRSNNVRADRYHRGKKMKKKIIGFGGVFFISVIIAGMALAGIVFYSFLDHLDGKVGCFEQNGDDAYTDSAYSQALQCWLNIPEEDRTAVLCGKIGNAYLKLSNLDQAILFFEMALKKNPLNMEIQKQIIRILLLKGNMAKAEKMLSKLKSRAASEPDVLLLSGDLFLLKGDIERAKMDYTLAMDFSPGKIRPKIKLAICLVQQQKKIQAEKIITNVVFNQLEKTSDILLVADYHILANDTSKAEEFIQKAALTDPGNLDIKIRLYRFYRSNGMLVKATQYLKILVAQYPDNAGFKLMSADICLSNLDVDGAQKWLDKANELKGDDTGYQLLMGKFWMFQGGYSHAVSYLKTALERNYGLVSAHYLLGIAYLAGGQSKFAETSLVRALMIDPNHVDALLAMAGLHYKNKDYALALQYIDWVLSLDSSESTAWQVRGLCLMEKGEYKTASQAFSRAWHLGGGASALFFLACSFEGQKLYQAALDTYESVFEKKPDMVEALYYYAWLMADTGKGGQALERIDLWLKKGNAFPGVYYAGAKISLALKNYSKCKTYINKAMADKPVSGKFYLLQADLLRAKQEYTAMEDTLLECTREQPLFLEGWRFLAAYYMEKHEIGSAKEVLEKALKHFPDEPEIMGNLAWLLLEEGTDSDRALEYARNAYEQIPNQAWLMDTLGWAYYHKNAFSQAEWMLSQAEEKAPDNGSIQYHLGMTFYKQGKLLKAKEKFESAFVNNDINESEKEKINTILLGLNGHKKEKNNSDIIILDTDEYPALEFPEDPDQKEDTLKPDWGNMRRS</sequence>
<evidence type="ECO:0000256" key="2">
    <source>
        <dbReference type="SAM" id="MobiDB-lite"/>
    </source>
</evidence>
<dbReference type="EMBL" id="QLNI01000021">
    <property type="protein sequence ID" value="RAM01892.1"/>
    <property type="molecule type" value="Genomic_DNA"/>
</dbReference>
<dbReference type="SUPFAM" id="SSF48452">
    <property type="entry name" value="TPR-like"/>
    <property type="match status" value="4"/>
</dbReference>
<dbReference type="Pfam" id="PF13432">
    <property type="entry name" value="TPR_16"/>
    <property type="match status" value="2"/>
</dbReference>
<evidence type="ECO:0000313" key="7">
    <source>
        <dbReference type="Proteomes" id="UP000293902"/>
    </source>
</evidence>
<dbReference type="Proteomes" id="UP000293902">
    <property type="component" value="Chromosome"/>
</dbReference>
<evidence type="ECO:0000313" key="4">
    <source>
        <dbReference type="EMBL" id="QBH13704.1"/>
    </source>
</evidence>
<dbReference type="OrthoDB" id="220004at2"/>
<gene>
    <name evidence="5" type="ORF">DO021_11525</name>
    <name evidence="4" type="ORF">EYB58_12700</name>
</gene>
<dbReference type="Gene3D" id="1.25.40.10">
    <property type="entry name" value="Tetratricopeptide repeat domain"/>
    <property type="match status" value="3"/>
</dbReference>
<accession>A0A328FEN1</accession>
<proteinExistence type="predicted"/>
<dbReference type="Proteomes" id="UP000248798">
    <property type="component" value="Unassembled WGS sequence"/>
</dbReference>
<evidence type="ECO:0000313" key="6">
    <source>
        <dbReference type="Proteomes" id="UP000248798"/>
    </source>
</evidence>
<evidence type="ECO:0000256" key="1">
    <source>
        <dbReference type="PROSITE-ProRule" id="PRU00339"/>
    </source>
</evidence>
<keyword evidence="3" id="KW-1133">Transmembrane helix</keyword>
<name>A0A328FEN1_9BACT</name>
<feature type="transmembrane region" description="Helical" evidence="3">
    <location>
        <begin position="23"/>
        <end position="50"/>
    </location>
</feature>
<feature type="repeat" description="TPR" evidence="1">
    <location>
        <begin position="362"/>
        <end position="395"/>
    </location>
</feature>
<dbReference type="Pfam" id="PF14559">
    <property type="entry name" value="TPR_19"/>
    <property type="match status" value="1"/>
</dbReference>
<dbReference type="InterPro" id="IPR011990">
    <property type="entry name" value="TPR-like_helical_dom_sf"/>
</dbReference>
<organism evidence="5 6">
    <name type="scientific">Desulfobacter hydrogenophilus</name>
    <dbReference type="NCBI Taxonomy" id="2291"/>
    <lineage>
        <taxon>Bacteria</taxon>
        <taxon>Pseudomonadati</taxon>
        <taxon>Thermodesulfobacteriota</taxon>
        <taxon>Desulfobacteria</taxon>
        <taxon>Desulfobacterales</taxon>
        <taxon>Desulfobacteraceae</taxon>
        <taxon>Desulfobacter</taxon>
    </lineage>
</organism>
<keyword evidence="7" id="KW-1185">Reference proteome</keyword>
<protein>
    <submittedName>
        <fullName evidence="4">Tetratricopeptide repeat protein</fullName>
    </submittedName>
</protein>
<dbReference type="AlphaFoldDB" id="A0A328FEN1"/>
<keyword evidence="3" id="KW-0812">Transmembrane</keyword>
<evidence type="ECO:0000256" key="3">
    <source>
        <dbReference type="SAM" id="Phobius"/>
    </source>
</evidence>
<dbReference type="PANTHER" id="PTHR12558:SF13">
    <property type="entry name" value="CELL DIVISION CYCLE PROTEIN 27 HOMOLOG"/>
    <property type="match status" value="1"/>
</dbReference>
<dbReference type="EMBL" id="CP036313">
    <property type="protein sequence ID" value="QBH13704.1"/>
    <property type="molecule type" value="Genomic_DNA"/>
</dbReference>
<feature type="region of interest" description="Disordered" evidence="2">
    <location>
        <begin position="772"/>
        <end position="795"/>
    </location>
</feature>
<dbReference type="PROSITE" id="PS50005">
    <property type="entry name" value="TPR"/>
    <property type="match status" value="2"/>
</dbReference>
<keyword evidence="1" id="KW-0802">TPR repeat</keyword>
<keyword evidence="3" id="KW-0472">Membrane</keyword>
<dbReference type="SMART" id="SM00028">
    <property type="entry name" value="TPR"/>
    <property type="match status" value="11"/>
</dbReference>